<protein>
    <submittedName>
        <fullName evidence="1">Unannotated protein</fullName>
    </submittedName>
</protein>
<name>A0A6J6I9R3_9ZZZZ</name>
<proteinExistence type="predicted"/>
<reference evidence="1" key="1">
    <citation type="submission" date="2020-05" db="EMBL/GenBank/DDBJ databases">
        <authorList>
            <person name="Chiriac C."/>
            <person name="Salcher M."/>
            <person name="Ghai R."/>
            <person name="Kavagutti S V."/>
        </authorList>
    </citation>
    <scope>NUCLEOTIDE SEQUENCE</scope>
</reference>
<dbReference type="AlphaFoldDB" id="A0A6J6I9R3"/>
<gene>
    <name evidence="1" type="ORF">UFOPK1939_00497</name>
</gene>
<evidence type="ECO:0000313" key="1">
    <source>
        <dbReference type="EMBL" id="CAB4620044.1"/>
    </source>
</evidence>
<sequence>MPTGIGDAVTSVEVPCSYTVHVGAAAAVSEPEYPEYEGVRVGVDAP</sequence>
<organism evidence="1">
    <name type="scientific">freshwater metagenome</name>
    <dbReference type="NCBI Taxonomy" id="449393"/>
    <lineage>
        <taxon>unclassified sequences</taxon>
        <taxon>metagenomes</taxon>
        <taxon>ecological metagenomes</taxon>
    </lineage>
</organism>
<accession>A0A6J6I9R3</accession>
<dbReference type="EMBL" id="CAEZVF010000055">
    <property type="protein sequence ID" value="CAB4620044.1"/>
    <property type="molecule type" value="Genomic_DNA"/>
</dbReference>